<dbReference type="EMBL" id="MLYV02001104">
    <property type="protein sequence ID" value="PSR73140.1"/>
    <property type="molecule type" value="Genomic_DNA"/>
</dbReference>
<dbReference type="PROSITE" id="PS50088">
    <property type="entry name" value="ANK_REPEAT"/>
    <property type="match status" value="1"/>
</dbReference>
<dbReference type="InterPro" id="IPR050745">
    <property type="entry name" value="Multifunctional_regulatory"/>
</dbReference>
<dbReference type="SUPFAM" id="SSF48403">
    <property type="entry name" value="Ankyrin repeat"/>
    <property type="match status" value="1"/>
</dbReference>
<gene>
    <name evidence="4" type="ORF">PHLCEN_2v10996</name>
</gene>
<comment type="caution">
    <text evidence="4">The sequence shown here is derived from an EMBL/GenBank/DDBJ whole genome shotgun (WGS) entry which is preliminary data.</text>
</comment>
<dbReference type="PROSITE" id="PS50297">
    <property type="entry name" value="ANK_REP_REGION"/>
    <property type="match status" value="1"/>
</dbReference>
<evidence type="ECO:0000256" key="3">
    <source>
        <dbReference type="PROSITE-ProRule" id="PRU00023"/>
    </source>
</evidence>
<keyword evidence="2 3" id="KW-0040">ANK repeat</keyword>
<dbReference type="Gene3D" id="1.25.40.20">
    <property type="entry name" value="Ankyrin repeat-containing domain"/>
    <property type="match status" value="1"/>
</dbReference>
<dbReference type="InterPro" id="IPR002110">
    <property type="entry name" value="Ankyrin_rpt"/>
</dbReference>
<proteinExistence type="predicted"/>
<evidence type="ECO:0000313" key="5">
    <source>
        <dbReference type="Proteomes" id="UP000186601"/>
    </source>
</evidence>
<dbReference type="PANTHER" id="PTHR24189:SF50">
    <property type="entry name" value="ANKYRIN REPEAT AND SOCS BOX PROTEIN 2"/>
    <property type="match status" value="1"/>
</dbReference>
<dbReference type="STRING" id="98765.A0A2R6NL70"/>
<keyword evidence="1" id="KW-0677">Repeat</keyword>
<dbReference type="OrthoDB" id="2792537at2759"/>
<dbReference type="PANTHER" id="PTHR24189">
    <property type="entry name" value="MYOTROPHIN"/>
    <property type="match status" value="1"/>
</dbReference>
<dbReference type="Proteomes" id="UP000186601">
    <property type="component" value="Unassembled WGS sequence"/>
</dbReference>
<name>A0A2R6NL70_9APHY</name>
<sequence length="455" mass="51415">MSYSNRCSKRNTPHLPRDFLAELERQDMMAGLDSMIYSEEVRKIRICMTDMNSGVPLSHGTVALWKPAHDKRAAGSLLHRAAQSGDHLLVHEMIRLGAAIDGLDSAGRTPLSNAINTYLLTHSCRSLTSTSPAFFSRMRHIAITLIEQHADVNVSEEGHTYLHKACAIKDWELISLLLRHGAKAFPDPREGANVGAPVTFLPNRDHLRFRRLAHSFSDRPRPLRMCPCWSRKPLKECHGSKEGPLVYPNHFRCICGSGKAFRSCSCSGRRLDIVESWDENTGKIRAASIKDGPYEPALLENLANKDDVRGMMEVVQEMNVLLDINRPLVVIDSKWEKGLQEVRNFADQLVKKGYVDPAYAYALRQVNFSPRPQARSMNKRQSKMIQEIWNKAVDDYIDLGHDRRARIEIERSAKIGLSNGALYRLCEGEDCGKMEGKNIKTLRVCSKCKMVRPIL</sequence>
<dbReference type="AlphaFoldDB" id="A0A2R6NL70"/>
<evidence type="ECO:0000256" key="2">
    <source>
        <dbReference type="ARBA" id="ARBA00023043"/>
    </source>
</evidence>
<protein>
    <submittedName>
        <fullName evidence="4">Uncharacterized protein</fullName>
    </submittedName>
</protein>
<accession>A0A2R6NL70</accession>
<dbReference type="InterPro" id="IPR036770">
    <property type="entry name" value="Ankyrin_rpt-contain_sf"/>
</dbReference>
<feature type="repeat" description="ANK" evidence="3">
    <location>
        <begin position="157"/>
        <end position="182"/>
    </location>
</feature>
<evidence type="ECO:0000256" key="1">
    <source>
        <dbReference type="ARBA" id="ARBA00022737"/>
    </source>
</evidence>
<evidence type="ECO:0000313" key="4">
    <source>
        <dbReference type="EMBL" id="PSR73140.1"/>
    </source>
</evidence>
<keyword evidence="5" id="KW-1185">Reference proteome</keyword>
<reference evidence="4 5" key="1">
    <citation type="submission" date="2018-02" db="EMBL/GenBank/DDBJ databases">
        <title>Genome sequence of the basidiomycete white-rot fungus Phlebia centrifuga.</title>
        <authorList>
            <person name="Granchi Z."/>
            <person name="Peng M."/>
            <person name="de Vries R.P."/>
            <person name="Hilden K."/>
            <person name="Makela M.R."/>
            <person name="Grigoriev I."/>
            <person name="Riley R."/>
        </authorList>
    </citation>
    <scope>NUCLEOTIDE SEQUENCE [LARGE SCALE GENOMIC DNA]</scope>
    <source>
        <strain evidence="4 5">FBCC195</strain>
    </source>
</reference>
<organism evidence="4 5">
    <name type="scientific">Hermanssonia centrifuga</name>
    <dbReference type="NCBI Taxonomy" id="98765"/>
    <lineage>
        <taxon>Eukaryota</taxon>
        <taxon>Fungi</taxon>
        <taxon>Dikarya</taxon>
        <taxon>Basidiomycota</taxon>
        <taxon>Agaricomycotina</taxon>
        <taxon>Agaricomycetes</taxon>
        <taxon>Polyporales</taxon>
        <taxon>Meruliaceae</taxon>
        <taxon>Hermanssonia</taxon>
    </lineage>
</organism>